<proteinExistence type="predicted"/>
<dbReference type="OrthoDB" id="2354757at2759"/>
<evidence type="ECO:0000313" key="2">
    <source>
        <dbReference type="EMBL" id="TKA25605.1"/>
    </source>
</evidence>
<feature type="compositionally biased region" description="Polar residues" evidence="1">
    <location>
        <begin position="140"/>
        <end position="154"/>
    </location>
</feature>
<gene>
    <name evidence="2" type="ORF">B0A54_17094</name>
</gene>
<feature type="compositionally biased region" description="Gly residues" evidence="1">
    <location>
        <begin position="261"/>
        <end position="290"/>
    </location>
</feature>
<reference evidence="2 3" key="1">
    <citation type="submission" date="2017-03" db="EMBL/GenBank/DDBJ databases">
        <title>Genomes of endolithic fungi from Antarctica.</title>
        <authorList>
            <person name="Coleine C."/>
            <person name="Masonjones S."/>
            <person name="Stajich J.E."/>
        </authorList>
    </citation>
    <scope>NUCLEOTIDE SEQUENCE [LARGE SCALE GENOMIC DNA]</scope>
    <source>
        <strain evidence="2 3">CCFEE 5311</strain>
    </source>
</reference>
<dbReference type="AlphaFoldDB" id="A0A4U0TUW2"/>
<evidence type="ECO:0000313" key="3">
    <source>
        <dbReference type="Proteomes" id="UP000310066"/>
    </source>
</evidence>
<dbReference type="Proteomes" id="UP000310066">
    <property type="component" value="Unassembled WGS sequence"/>
</dbReference>
<feature type="compositionally biased region" description="Gly residues" evidence="1">
    <location>
        <begin position="214"/>
        <end position="233"/>
    </location>
</feature>
<protein>
    <submittedName>
        <fullName evidence="2">Uncharacterized protein</fullName>
    </submittedName>
</protein>
<sequence length="303" mass="30996">MDPHHSGLSQPVSSNAVPSSNVLPLSPVQASPTSPHVAFAPQHTRGGSDAYYEDVDPRFAVDPASEVGMDHPGPLPTNLTPGAGYVGSSYGSQPQQQSSQQYQHQRMPPHPQDPTLLQTPQPTYHSAASQDRGQIPSYVSGGSTDTNHALSTPSLDRPSSYGTSTQTPGTNGNSSSYENLPPGARSPGESSEASHLTSISQRPINPNWRPGPPGAAGYGGGPPQQGMGMGMGGAVSTASAAQRRRDDVILNANPDFSLPGMGSGNRGGFRGGRGGGRGGGGRGMGMGSPPGGLTPVGRYPTDI</sequence>
<organism evidence="2 3">
    <name type="scientific">Friedmanniomyces endolithicus</name>
    <dbReference type="NCBI Taxonomy" id="329885"/>
    <lineage>
        <taxon>Eukaryota</taxon>
        <taxon>Fungi</taxon>
        <taxon>Dikarya</taxon>
        <taxon>Ascomycota</taxon>
        <taxon>Pezizomycotina</taxon>
        <taxon>Dothideomycetes</taxon>
        <taxon>Dothideomycetidae</taxon>
        <taxon>Mycosphaerellales</taxon>
        <taxon>Teratosphaeriaceae</taxon>
        <taxon>Friedmanniomyces</taxon>
    </lineage>
</organism>
<feature type="compositionally biased region" description="Low complexity" evidence="1">
    <location>
        <begin position="113"/>
        <end position="123"/>
    </location>
</feature>
<dbReference type="EMBL" id="NAJP01000155">
    <property type="protein sequence ID" value="TKA25605.1"/>
    <property type="molecule type" value="Genomic_DNA"/>
</dbReference>
<feature type="region of interest" description="Disordered" evidence="1">
    <location>
        <begin position="1"/>
        <end position="303"/>
    </location>
</feature>
<feature type="compositionally biased region" description="Polar residues" evidence="1">
    <location>
        <begin position="188"/>
        <end position="204"/>
    </location>
</feature>
<feature type="compositionally biased region" description="Low complexity" evidence="1">
    <location>
        <begin position="86"/>
        <end position="105"/>
    </location>
</feature>
<accession>A0A4U0TUW2</accession>
<dbReference type="STRING" id="329885.A0A4U0TUW2"/>
<comment type="caution">
    <text evidence="2">The sequence shown here is derived from an EMBL/GenBank/DDBJ whole genome shotgun (WGS) entry which is preliminary data.</text>
</comment>
<feature type="compositionally biased region" description="Low complexity" evidence="1">
    <location>
        <begin position="9"/>
        <end position="24"/>
    </location>
</feature>
<evidence type="ECO:0000256" key="1">
    <source>
        <dbReference type="SAM" id="MobiDB-lite"/>
    </source>
</evidence>
<name>A0A4U0TUW2_9PEZI</name>
<feature type="compositionally biased region" description="Polar residues" evidence="1">
    <location>
        <begin position="160"/>
        <end position="178"/>
    </location>
</feature>